<feature type="transmembrane region" description="Helical" evidence="1">
    <location>
        <begin position="261"/>
        <end position="282"/>
    </location>
</feature>
<dbReference type="Pfam" id="PF20146">
    <property type="entry name" value="NRF"/>
    <property type="match status" value="1"/>
</dbReference>
<dbReference type="GO" id="GO:0016747">
    <property type="term" value="F:acyltransferase activity, transferring groups other than amino-acyl groups"/>
    <property type="evidence" value="ECO:0007669"/>
    <property type="project" value="InterPro"/>
</dbReference>
<dbReference type="OMA" id="VFGHEYM"/>
<evidence type="ECO:0000313" key="6">
    <source>
        <dbReference type="WormBase" id="CBG01998"/>
    </source>
</evidence>
<reference evidence="4 5" key="1">
    <citation type="journal article" date="2003" name="PLoS Biol.">
        <title>The genome sequence of Caenorhabditis briggsae: a platform for comparative genomics.</title>
        <authorList>
            <person name="Stein L.D."/>
            <person name="Bao Z."/>
            <person name="Blasiar D."/>
            <person name="Blumenthal T."/>
            <person name="Brent M.R."/>
            <person name="Chen N."/>
            <person name="Chinwalla A."/>
            <person name="Clarke L."/>
            <person name="Clee C."/>
            <person name="Coghlan A."/>
            <person name="Coulson A."/>
            <person name="D'Eustachio P."/>
            <person name="Fitch D.H."/>
            <person name="Fulton L.A."/>
            <person name="Fulton R.E."/>
            <person name="Griffiths-Jones S."/>
            <person name="Harris T.W."/>
            <person name="Hillier L.W."/>
            <person name="Kamath R."/>
            <person name="Kuwabara P.E."/>
            <person name="Mardis E.R."/>
            <person name="Marra M.A."/>
            <person name="Miner T.L."/>
            <person name="Minx P."/>
            <person name="Mullikin J.C."/>
            <person name="Plumb R.W."/>
            <person name="Rogers J."/>
            <person name="Schein J.E."/>
            <person name="Sohrmann M."/>
            <person name="Spieth J."/>
            <person name="Stajich J.E."/>
            <person name="Wei C."/>
            <person name="Willey D."/>
            <person name="Wilson R.K."/>
            <person name="Durbin R."/>
            <person name="Waterston R.H."/>
        </authorList>
    </citation>
    <scope>NUCLEOTIDE SEQUENCE [LARGE SCALE GENOMIC DNA]</scope>
    <source>
        <strain evidence="4 5">AF16</strain>
    </source>
</reference>
<feature type="domain" description="Nose resistant-to-fluoxetine protein N-terminal" evidence="3">
    <location>
        <begin position="56"/>
        <end position="182"/>
    </location>
</feature>
<feature type="transmembrane region" description="Helical" evidence="1">
    <location>
        <begin position="572"/>
        <end position="592"/>
    </location>
</feature>
<dbReference type="HOGENOM" id="CLU_007874_3_2_1"/>
<dbReference type="EMBL" id="HE601451">
    <property type="protein sequence ID" value="CAP23176.2"/>
    <property type="molecule type" value="Genomic_DNA"/>
</dbReference>
<keyword evidence="1" id="KW-1133">Transmembrane helix</keyword>
<evidence type="ECO:0000313" key="4">
    <source>
        <dbReference type="EMBL" id="CAP23176.2"/>
    </source>
</evidence>
<feature type="transmembrane region" description="Helical" evidence="1">
    <location>
        <begin position="191"/>
        <end position="209"/>
    </location>
</feature>
<dbReference type="Proteomes" id="UP000008549">
    <property type="component" value="Unassembled WGS sequence"/>
</dbReference>
<accession>A8WRR8</accession>
<dbReference type="SMART" id="SM00703">
    <property type="entry name" value="NRF"/>
    <property type="match status" value="1"/>
</dbReference>
<proteinExistence type="predicted"/>
<evidence type="ECO:0000259" key="3">
    <source>
        <dbReference type="SMART" id="SM00703"/>
    </source>
</evidence>
<dbReference type="Pfam" id="PF01757">
    <property type="entry name" value="Acyl_transf_3"/>
    <property type="match status" value="1"/>
</dbReference>
<organism evidence="4 5">
    <name type="scientific">Caenorhabditis briggsae</name>
    <dbReference type="NCBI Taxonomy" id="6238"/>
    <lineage>
        <taxon>Eukaryota</taxon>
        <taxon>Metazoa</taxon>
        <taxon>Ecdysozoa</taxon>
        <taxon>Nematoda</taxon>
        <taxon>Chromadorea</taxon>
        <taxon>Rhabditida</taxon>
        <taxon>Rhabditina</taxon>
        <taxon>Rhabditomorpha</taxon>
        <taxon>Rhabditoidea</taxon>
        <taxon>Rhabditidae</taxon>
        <taxon>Peloderinae</taxon>
        <taxon>Caenorhabditis</taxon>
    </lineage>
</organism>
<name>A8WRR8_CAEBR</name>
<dbReference type="InterPro" id="IPR052728">
    <property type="entry name" value="O2_lipid_transport_reg"/>
</dbReference>
<feature type="transmembrane region" description="Helical" evidence="1">
    <location>
        <begin position="529"/>
        <end position="552"/>
    </location>
</feature>
<dbReference type="STRING" id="6238.A8WRR8"/>
<evidence type="ECO:0000256" key="1">
    <source>
        <dbReference type="SAM" id="Phobius"/>
    </source>
</evidence>
<dbReference type="InterPro" id="IPR002656">
    <property type="entry name" value="Acyl_transf_3_dom"/>
</dbReference>
<dbReference type="WormBase" id="CBG01998">
    <property type="protein sequence ID" value="CBP06140"/>
    <property type="gene ID" value="WBGene00025146"/>
    <property type="gene designation" value="Cbr-oac-14"/>
</dbReference>
<feature type="transmembrane region" description="Helical" evidence="1">
    <location>
        <begin position="350"/>
        <end position="368"/>
    </location>
</feature>
<reference evidence="4 5" key="2">
    <citation type="journal article" date="2011" name="PLoS Genet.">
        <title>Caenorhabditis briggsae recombinant inbred line genotypes reveal inter-strain incompatibility and the evolution of recombination.</title>
        <authorList>
            <person name="Ross J.A."/>
            <person name="Koboldt D.C."/>
            <person name="Staisch J.E."/>
            <person name="Chamberlin H.M."/>
            <person name="Gupta B.P."/>
            <person name="Miller R.D."/>
            <person name="Baird S.E."/>
            <person name="Haag E.S."/>
        </authorList>
    </citation>
    <scope>NUCLEOTIDE SEQUENCE [LARGE SCALE GENOMIC DNA]</scope>
    <source>
        <strain evidence="4 5">AF16</strain>
    </source>
</reference>
<keyword evidence="2" id="KW-0732">Signal</keyword>
<protein>
    <submittedName>
        <fullName evidence="4">Protein CBG01998</fullName>
    </submittedName>
</protein>
<feature type="chain" id="PRO_5002731945" evidence="2">
    <location>
        <begin position="20"/>
        <end position="736"/>
    </location>
</feature>
<dbReference type="eggNOG" id="KOG3700">
    <property type="taxonomic scope" value="Eukaryota"/>
</dbReference>
<feature type="transmembrane region" description="Helical" evidence="1">
    <location>
        <begin position="459"/>
        <end position="482"/>
    </location>
</feature>
<feature type="transmembrane region" description="Helical" evidence="1">
    <location>
        <begin position="431"/>
        <end position="452"/>
    </location>
</feature>
<dbReference type="PANTHER" id="PTHR11161">
    <property type="entry name" value="O-ACYLTRANSFERASE"/>
    <property type="match status" value="1"/>
</dbReference>
<evidence type="ECO:0000256" key="2">
    <source>
        <dbReference type="SAM" id="SignalP"/>
    </source>
</evidence>
<keyword evidence="1" id="KW-0812">Transmembrane</keyword>
<feature type="transmembrane region" description="Helical" evidence="1">
    <location>
        <begin position="613"/>
        <end position="634"/>
    </location>
</feature>
<dbReference type="FunCoup" id="A8WRR8">
    <property type="interactions" value="9"/>
</dbReference>
<dbReference type="InParanoid" id="A8WRR8"/>
<feature type="signal peptide" evidence="2">
    <location>
        <begin position="1"/>
        <end position="19"/>
    </location>
</feature>
<evidence type="ECO:0000313" key="5">
    <source>
        <dbReference type="Proteomes" id="UP000008549"/>
    </source>
</evidence>
<dbReference type="InterPro" id="IPR006621">
    <property type="entry name" value="Nose-resist-to-fluoxetine_N"/>
</dbReference>
<keyword evidence="1" id="KW-0472">Membrane</keyword>
<dbReference type="PANTHER" id="PTHR11161:SF7">
    <property type="entry name" value="NOSE RESISTANT-TO-FLUOXETINE PROTEIN N-TERMINAL DOMAIN-CONTAINING PROTEIN"/>
    <property type="match status" value="1"/>
</dbReference>
<keyword evidence="5" id="KW-1185">Reference proteome</keyword>
<dbReference type="AlphaFoldDB" id="A8WRR8"/>
<gene>
    <name evidence="6" type="primary">oac-14</name>
    <name evidence="4 6" type="ORF">CBG01998</name>
    <name evidence="4" type="ORF">CBG_01998</name>
</gene>
<feature type="transmembrane region" description="Helical" evidence="1">
    <location>
        <begin position="302"/>
        <end position="324"/>
    </location>
</feature>
<feature type="transmembrane region" description="Helical" evidence="1">
    <location>
        <begin position="502"/>
        <end position="522"/>
    </location>
</feature>
<sequence>MISLLSLATLLLCTSSVYSSDWKDVFKPKPLHDLSNQCLNDTTTWIESLAIFATVSEGCLAKQNCSTKELKILENNLYAIQELDAFGKFPVPGMLEAATLYDGSYQECNRVSGKKYDTNYCYLVLTPGKNASCSSTSGGLLSMLPIRIAVCLPESCDHQDMVNIFNQLSPYPFTACSAYCAKFEVEKDTPFWGFTIFMIVMIVIALAATTLDYIRDTVYGLKSDKERNLLFKILLSFSFWTNAELLLSVKEQKPGFIKSLDCIRLFSMCWVVTGHSFIYLIFSDTFMPVIDFPKHFWNHLLLNAFVSVDTFFVLSGIVVTYLFFKTKPKKRMVANPVTWIMFYVHRYLRLTPPIMLFIGFFTVYAPYIQGSFSASQMSKLLHPTFKNPNSKFKIILDQLAAQAESCKTNWWQNLIYINNFPQDMTCYAPTWYLAADTQLYLVAPIVLIGLYFSFAAGTGLIVAGCVGSIITTYIVFGIYGLSADMFGNGDVQDFFTIAYNKPWIRCPPYLVGMLTGYLLGVYGNRKIRLNWAVCVAAWLVAFVIAAFCLFATYDYDKGSHWSVFTRATFYNFHRLGWGIFICWVVAANHMGWGGPISNFMSHPMWQPFGRLSYCAYIVHWVVLFYFLNVGGHPIHYYSAWEVVSDKITRLFDYFFTYTSIPATLLSYIFAFFWSCFFEIPTLKLEKMLIEAILGTGRTSAKLEPVGETGKVTPILEKKVEENSWIEEIKEDENTKV</sequence>
<feature type="transmembrane region" description="Helical" evidence="1">
    <location>
        <begin position="654"/>
        <end position="677"/>
    </location>
</feature>